<proteinExistence type="predicted"/>
<accession>A0A1B7XAF7</accession>
<dbReference type="STRING" id="1560234.SP90_12925"/>
<dbReference type="Proteomes" id="UP000091979">
    <property type="component" value="Unassembled WGS sequence"/>
</dbReference>
<gene>
    <name evidence="1" type="ORF">SP90_12925</name>
</gene>
<dbReference type="EMBL" id="JXMS01000026">
    <property type="protein sequence ID" value="OBQ46312.1"/>
    <property type="molecule type" value="Genomic_DNA"/>
</dbReference>
<comment type="caution">
    <text evidence="1">The sequence shown here is derived from an EMBL/GenBank/DDBJ whole genome shotgun (WGS) entry which is preliminary data.</text>
</comment>
<dbReference type="AlphaFoldDB" id="A0A1B7XAF7"/>
<dbReference type="Pfam" id="PF03692">
    <property type="entry name" value="CxxCxxCC"/>
    <property type="match status" value="1"/>
</dbReference>
<organism evidence="1 2">
    <name type="scientific">Halodesulfovibrio spirochaetisodalis</name>
    <dbReference type="NCBI Taxonomy" id="1560234"/>
    <lineage>
        <taxon>Bacteria</taxon>
        <taxon>Pseudomonadati</taxon>
        <taxon>Thermodesulfobacteriota</taxon>
        <taxon>Desulfovibrionia</taxon>
        <taxon>Desulfovibrionales</taxon>
        <taxon>Desulfovibrionaceae</taxon>
        <taxon>Halodesulfovibrio</taxon>
    </lineage>
</organism>
<sequence>MKLDFSEFFAQYEALVAEVDSVFNRVADMHSDCITCDTGCSDCCHALFDISLIEALYINHKFLERYPFGEEQSNIVGAANAADRAIYKRKRQLYRDSMKGADPRELLEAMAKERIRCPLLNDENKCLMYEFRPITCRLYGIPTNIGGKAHTCGLSKFEPGKPYPTVSLDTIQDRLGKISLELCKSIKSNYKELPGVFVPVSMALITNYDDEYLGLKAPKKKGK</sequence>
<evidence type="ECO:0000313" key="1">
    <source>
        <dbReference type="EMBL" id="OBQ46312.1"/>
    </source>
</evidence>
<name>A0A1B7XAF7_9BACT</name>
<reference evidence="1 2" key="1">
    <citation type="submission" date="2015-01" db="EMBL/GenBank/DDBJ databases">
        <title>Desulfovibrio sp. JC271 draft genome sequence.</title>
        <authorList>
            <person name="Shivani Y."/>
            <person name="Subhash Y."/>
            <person name="Sasikala C."/>
            <person name="Ramana C.V."/>
        </authorList>
    </citation>
    <scope>NUCLEOTIDE SEQUENCE [LARGE SCALE GENOMIC DNA]</scope>
    <source>
        <strain evidence="1 2">JC271</strain>
    </source>
</reference>
<dbReference type="OrthoDB" id="9810361at2"/>
<dbReference type="RefSeq" id="WP_066856983.1">
    <property type="nucleotide sequence ID" value="NZ_JXMS01000026.1"/>
</dbReference>
<protein>
    <submittedName>
        <fullName evidence="1">Uncharacterized protein</fullName>
    </submittedName>
</protein>
<dbReference type="InterPro" id="IPR005358">
    <property type="entry name" value="Puta_zinc/iron-chelating_dom"/>
</dbReference>
<evidence type="ECO:0000313" key="2">
    <source>
        <dbReference type="Proteomes" id="UP000091979"/>
    </source>
</evidence>
<dbReference type="PATRIC" id="fig|1560234.3.peg.1695"/>
<keyword evidence="2" id="KW-1185">Reference proteome</keyword>